<gene>
    <name evidence="12" type="ORF">AW171_hschr31328</name>
</gene>
<dbReference type="AlphaFoldDB" id="A0A109UXU4"/>
<protein>
    <recommendedName>
        <fullName evidence="2">non-specific serine/threonine protein kinase</fullName>
        <ecNumber evidence="2">2.7.11.1</ecNumber>
    </recommendedName>
</protein>
<evidence type="ECO:0000259" key="11">
    <source>
        <dbReference type="PROSITE" id="PS50011"/>
    </source>
</evidence>
<accession>A0A109UXU4</accession>
<dbReference type="InterPro" id="IPR017441">
    <property type="entry name" value="Protein_kinase_ATP_BS"/>
</dbReference>
<evidence type="ECO:0000256" key="3">
    <source>
        <dbReference type="ARBA" id="ARBA00022527"/>
    </source>
</evidence>
<dbReference type="EC" id="2.7.11.1" evidence="2"/>
<keyword evidence="13" id="KW-1185">Reference proteome</keyword>
<dbReference type="RefSeq" id="XP_017986486.1">
    <property type="nucleotide sequence ID" value="XM_018131626.1"/>
</dbReference>
<evidence type="ECO:0000256" key="9">
    <source>
        <dbReference type="ARBA" id="ARBA00048679"/>
    </source>
</evidence>
<dbReference type="PROSITE" id="PS00107">
    <property type="entry name" value="PROTEIN_KINASE_ATP"/>
    <property type="match status" value="1"/>
</dbReference>
<evidence type="ECO:0000313" key="13">
    <source>
        <dbReference type="Proteomes" id="UP000243052"/>
    </source>
</evidence>
<sequence length="440" mass="50149">MSIFSNSVPLPSSPDPSTQYEILQCIGRGNFGDVYKARDLTTNEIVAIKVVNLEDTDEPIDLLAQEIFFLSELKSPYITNYKTAFLVDVSMWIVMEYCGGGSCAELLKYTPEHKVTEEQCAFIVSEVLIGLDYLHSQRKIHRDIKSANILLTDNGQVKLGDFGVSGQMMVTRKRDTFVGTPFWMAPEVIDRNKQGYNEMADIWSLGITVIELLMGHPPLDKYDAMKALMAIPKRDPPKLDKKFSSQARDFVAQCLIKDPCQRPTASELLKHRFVKRVRLCNLRDQVELVKRNKMISFATREPKFPLLNKLYKTGKKSYLGTWDFGIMDSASPESQISPILSSTSKTPETNITVSPTLNNYYEEKAIKAAVPPQKELNFFKHVIRYSLRRVRDRARTQETKDAVDQLSVVFAEIEQNHPGLSEAFTEEVSRRMSYLKQYIT</sequence>
<dbReference type="GO" id="GO:0005524">
    <property type="term" value="F:ATP binding"/>
    <property type="evidence" value="ECO:0007669"/>
    <property type="project" value="UniProtKB-UniRule"/>
</dbReference>
<dbReference type="Gene3D" id="1.10.510.10">
    <property type="entry name" value="Transferase(Phosphotransferase) domain 1"/>
    <property type="match status" value="1"/>
</dbReference>
<name>A0A109UXU4_9SACH</name>
<evidence type="ECO:0000256" key="10">
    <source>
        <dbReference type="PROSITE-ProRule" id="PRU10141"/>
    </source>
</evidence>
<keyword evidence="7 10" id="KW-0067">ATP-binding</keyword>
<dbReference type="PANTHER" id="PTHR48012">
    <property type="entry name" value="STERILE20-LIKE KINASE, ISOFORM B-RELATED"/>
    <property type="match status" value="1"/>
</dbReference>
<dbReference type="SUPFAM" id="SSF56112">
    <property type="entry name" value="Protein kinase-like (PK-like)"/>
    <property type="match status" value="1"/>
</dbReference>
<dbReference type="GO" id="GO:0005737">
    <property type="term" value="C:cytoplasm"/>
    <property type="evidence" value="ECO:0007669"/>
    <property type="project" value="TreeGrafter"/>
</dbReference>
<comment type="similarity">
    <text evidence="1">Belongs to the protein kinase superfamily. STE Ser/Thr protein kinase family. STE20 subfamily.</text>
</comment>
<keyword evidence="3" id="KW-0723">Serine/threonine-protein kinase</keyword>
<dbReference type="InterPro" id="IPR050629">
    <property type="entry name" value="STE20/SPS1-PAK"/>
</dbReference>
<comment type="catalytic activity">
    <reaction evidence="8">
        <text>L-threonyl-[protein] + ATP = O-phospho-L-threonyl-[protein] + ADP + H(+)</text>
        <dbReference type="Rhea" id="RHEA:46608"/>
        <dbReference type="Rhea" id="RHEA-COMP:11060"/>
        <dbReference type="Rhea" id="RHEA-COMP:11605"/>
        <dbReference type="ChEBI" id="CHEBI:15378"/>
        <dbReference type="ChEBI" id="CHEBI:30013"/>
        <dbReference type="ChEBI" id="CHEBI:30616"/>
        <dbReference type="ChEBI" id="CHEBI:61977"/>
        <dbReference type="ChEBI" id="CHEBI:456216"/>
        <dbReference type="EC" id="2.7.11.1"/>
    </reaction>
</comment>
<comment type="catalytic activity">
    <reaction evidence="9">
        <text>L-seryl-[protein] + ATP = O-phospho-L-seryl-[protein] + ADP + H(+)</text>
        <dbReference type="Rhea" id="RHEA:17989"/>
        <dbReference type="Rhea" id="RHEA-COMP:9863"/>
        <dbReference type="Rhea" id="RHEA-COMP:11604"/>
        <dbReference type="ChEBI" id="CHEBI:15378"/>
        <dbReference type="ChEBI" id="CHEBI:29999"/>
        <dbReference type="ChEBI" id="CHEBI:30616"/>
        <dbReference type="ChEBI" id="CHEBI:83421"/>
        <dbReference type="ChEBI" id="CHEBI:456216"/>
        <dbReference type="EC" id="2.7.11.1"/>
    </reaction>
</comment>
<dbReference type="GO" id="GO:0004674">
    <property type="term" value="F:protein serine/threonine kinase activity"/>
    <property type="evidence" value="ECO:0007669"/>
    <property type="project" value="UniProtKB-KW"/>
</dbReference>
<dbReference type="STRING" id="45286.A0A109UXU4"/>
<evidence type="ECO:0000256" key="1">
    <source>
        <dbReference type="ARBA" id="ARBA00008874"/>
    </source>
</evidence>
<dbReference type="InterPro" id="IPR011009">
    <property type="entry name" value="Kinase-like_dom_sf"/>
</dbReference>
<dbReference type="EMBL" id="CP014243">
    <property type="protein sequence ID" value="AMD19490.1"/>
    <property type="molecule type" value="Genomic_DNA"/>
</dbReference>
<evidence type="ECO:0000256" key="6">
    <source>
        <dbReference type="ARBA" id="ARBA00022777"/>
    </source>
</evidence>
<keyword evidence="5 10" id="KW-0547">Nucleotide-binding</keyword>
<evidence type="ECO:0000256" key="7">
    <source>
        <dbReference type="ARBA" id="ARBA00022840"/>
    </source>
</evidence>
<dbReference type="GeneID" id="28722693"/>
<dbReference type="FunFam" id="1.10.510.10:FF:000499">
    <property type="entry name" value="Serine/threonine-protein kinase KIC1"/>
    <property type="match status" value="1"/>
</dbReference>
<feature type="binding site" evidence="10">
    <location>
        <position position="49"/>
    </location>
    <ligand>
        <name>ATP</name>
        <dbReference type="ChEBI" id="CHEBI:30616"/>
    </ligand>
</feature>
<evidence type="ECO:0000256" key="4">
    <source>
        <dbReference type="ARBA" id="ARBA00022679"/>
    </source>
</evidence>
<keyword evidence="4" id="KW-0808">Transferase</keyword>
<evidence type="ECO:0000256" key="2">
    <source>
        <dbReference type="ARBA" id="ARBA00012513"/>
    </source>
</evidence>
<dbReference type="OrthoDB" id="248923at2759"/>
<dbReference type="PANTHER" id="PTHR48012:SF10">
    <property type="entry name" value="FI20177P1"/>
    <property type="match status" value="1"/>
</dbReference>
<dbReference type="SMART" id="SM00220">
    <property type="entry name" value="S_TKc"/>
    <property type="match status" value="1"/>
</dbReference>
<organism evidence="12 13">
    <name type="scientific">Eremothecium sinecaudum</name>
    <dbReference type="NCBI Taxonomy" id="45286"/>
    <lineage>
        <taxon>Eukaryota</taxon>
        <taxon>Fungi</taxon>
        <taxon>Dikarya</taxon>
        <taxon>Ascomycota</taxon>
        <taxon>Saccharomycotina</taxon>
        <taxon>Saccharomycetes</taxon>
        <taxon>Saccharomycetales</taxon>
        <taxon>Saccharomycetaceae</taxon>
        <taxon>Eremothecium</taxon>
    </lineage>
</organism>
<evidence type="ECO:0000313" key="12">
    <source>
        <dbReference type="EMBL" id="AMD19490.1"/>
    </source>
</evidence>
<dbReference type="InterPro" id="IPR000719">
    <property type="entry name" value="Prot_kinase_dom"/>
</dbReference>
<dbReference type="Pfam" id="PF00069">
    <property type="entry name" value="Pkinase"/>
    <property type="match status" value="1"/>
</dbReference>
<dbReference type="Proteomes" id="UP000243052">
    <property type="component" value="Chromosome iii"/>
</dbReference>
<reference evidence="12 13" key="1">
    <citation type="submission" date="2016-01" db="EMBL/GenBank/DDBJ databases">
        <title>Genome sequence of the yeast Holleya sinecauda.</title>
        <authorList>
            <person name="Dietrich F.S."/>
        </authorList>
    </citation>
    <scope>NUCLEOTIDE SEQUENCE [LARGE SCALE GENOMIC DNA]</scope>
    <source>
        <strain evidence="12 13">ATCC 58844</strain>
    </source>
</reference>
<evidence type="ECO:0000256" key="8">
    <source>
        <dbReference type="ARBA" id="ARBA00047899"/>
    </source>
</evidence>
<feature type="domain" description="Protein kinase" evidence="11">
    <location>
        <begin position="20"/>
        <end position="274"/>
    </location>
</feature>
<dbReference type="PROSITE" id="PS50011">
    <property type="entry name" value="PROTEIN_KINASE_DOM"/>
    <property type="match status" value="1"/>
</dbReference>
<dbReference type="GO" id="GO:0031505">
    <property type="term" value="P:fungal-type cell wall organization"/>
    <property type="evidence" value="ECO:0007669"/>
    <property type="project" value="UniProtKB-ARBA"/>
</dbReference>
<evidence type="ECO:0000256" key="5">
    <source>
        <dbReference type="ARBA" id="ARBA00022741"/>
    </source>
</evidence>
<proteinExistence type="inferred from homology"/>
<keyword evidence="6" id="KW-0418">Kinase</keyword>